<dbReference type="OrthoDB" id="428895at2759"/>
<organism evidence="3 4">
    <name type="scientific">Phtheirospermum japonicum</name>
    <dbReference type="NCBI Taxonomy" id="374723"/>
    <lineage>
        <taxon>Eukaryota</taxon>
        <taxon>Viridiplantae</taxon>
        <taxon>Streptophyta</taxon>
        <taxon>Embryophyta</taxon>
        <taxon>Tracheophyta</taxon>
        <taxon>Spermatophyta</taxon>
        <taxon>Magnoliopsida</taxon>
        <taxon>eudicotyledons</taxon>
        <taxon>Gunneridae</taxon>
        <taxon>Pentapetalae</taxon>
        <taxon>asterids</taxon>
        <taxon>lamiids</taxon>
        <taxon>Lamiales</taxon>
        <taxon>Orobanchaceae</taxon>
        <taxon>Orobanchaceae incertae sedis</taxon>
        <taxon>Phtheirospermum</taxon>
    </lineage>
</organism>
<protein>
    <submittedName>
        <fullName evidence="3">Gem-associated protein 2</fullName>
    </submittedName>
</protein>
<feature type="compositionally biased region" description="Polar residues" evidence="2">
    <location>
        <begin position="1"/>
        <end position="13"/>
    </location>
</feature>
<keyword evidence="4" id="KW-1185">Reference proteome</keyword>
<dbReference type="PANTHER" id="PTHR12794">
    <property type="entry name" value="GEMIN2"/>
    <property type="match status" value="1"/>
</dbReference>
<evidence type="ECO:0000256" key="1">
    <source>
        <dbReference type="ARBA" id="ARBA00025758"/>
    </source>
</evidence>
<feature type="compositionally biased region" description="Polar residues" evidence="2">
    <location>
        <begin position="252"/>
        <end position="263"/>
    </location>
</feature>
<dbReference type="InterPro" id="IPR035426">
    <property type="entry name" value="Gemin2/Brr1"/>
</dbReference>
<evidence type="ECO:0000313" key="3">
    <source>
        <dbReference type="EMBL" id="GFQ06391.1"/>
    </source>
</evidence>
<feature type="compositionally biased region" description="Basic residues" evidence="2">
    <location>
        <begin position="148"/>
        <end position="159"/>
    </location>
</feature>
<gene>
    <name evidence="3" type="ORF">PHJA_002783100</name>
</gene>
<feature type="region of interest" description="Disordered" evidence="2">
    <location>
        <begin position="1"/>
        <end position="47"/>
    </location>
</feature>
<comment type="similarity">
    <text evidence="1">Belongs to the gemin-2 family.</text>
</comment>
<reference evidence="3" key="1">
    <citation type="submission" date="2020-07" db="EMBL/GenBank/DDBJ databases">
        <title>Ethylene signaling mediates host invasion by parasitic plants.</title>
        <authorList>
            <person name="Yoshida S."/>
        </authorList>
    </citation>
    <scope>NUCLEOTIDE SEQUENCE</scope>
    <source>
        <strain evidence="3">Okayama</strain>
    </source>
</reference>
<dbReference type="Proteomes" id="UP000653305">
    <property type="component" value="Unassembled WGS sequence"/>
</dbReference>
<dbReference type="Gene3D" id="1.20.58.1070">
    <property type="match status" value="1"/>
</dbReference>
<dbReference type="EMBL" id="BMAC01001230">
    <property type="protein sequence ID" value="GFQ06391.1"/>
    <property type="molecule type" value="Genomic_DNA"/>
</dbReference>
<feature type="region of interest" description="Disordered" evidence="2">
    <location>
        <begin position="252"/>
        <end position="286"/>
    </location>
</feature>
<dbReference type="GO" id="GO:0005634">
    <property type="term" value="C:nucleus"/>
    <property type="evidence" value="ECO:0007669"/>
    <property type="project" value="TreeGrafter"/>
</dbReference>
<comment type="caution">
    <text evidence="3">The sequence shown here is derived from an EMBL/GenBank/DDBJ whole genome shotgun (WGS) entry which is preliminary data.</text>
</comment>
<proteinExistence type="inferred from homology"/>
<feature type="compositionally biased region" description="Acidic residues" evidence="2">
    <location>
        <begin position="272"/>
        <end position="286"/>
    </location>
</feature>
<dbReference type="Pfam" id="PF04938">
    <property type="entry name" value="SIP1"/>
    <property type="match status" value="1"/>
</dbReference>
<dbReference type="AlphaFoldDB" id="A0A830D2R4"/>
<evidence type="ECO:0000256" key="2">
    <source>
        <dbReference type="SAM" id="MobiDB-lite"/>
    </source>
</evidence>
<accession>A0A830D2R4</accession>
<evidence type="ECO:0000313" key="4">
    <source>
        <dbReference type="Proteomes" id="UP000653305"/>
    </source>
</evidence>
<dbReference type="GO" id="GO:0032797">
    <property type="term" value="C:SMN complex"/>
    <property type="evidence" value="ECO:0007669"/>
    <property type="project" value="TreeGrafter"/>
</dbReference>
<sequence length="542" mass="60693">MSVANSLYSNDGSTAADVRPSLTETTVEPPSRQLQPPKGSGEDTTDAFDLVNNSAQSVSIPGQEINAEGAFQQSFDVFANKSTISVPEIDEQTPADEQDEAQARCSTKCAIEFQVIDDTLLIDSPLLGNAKLNNGVDGTQRQEIENKKAKRPRRRGGKARKNKVILEIYPIVNKEKKGHQYSRHEMEVLRFDELDEQKKRWVEVYCGLSPLVQEEYDGLVELCKTRKEDSVPSFDFDPRLQFQKSADLVADNQSITSDPSSLPISDEVGGSAEEEEYIEDDDSDEDYSSIQRPAFLVTGEPDFDSGPPLDGLEYLRRVRWEADRVPKVSVVKVNKIKEQSVYMPQIPDIMKCPENLLPLKQWEDSFLAEFSELRLVHFYMHVYIFSCMSMHRKEDISGQILETNTFDNFITLTSTEASCALETSDEAKKVNPNPVENPSFTVDLPTLSKILKMDSAARTSMLKRRISSVENMSTLPHDDVLWLFALCAAVDCPLDADTSAALRCLLRKCASLRAAKNEVDDEVVSLNILVTISGRYFGQLES</sequence>
<feature type="compositionally biased region" description="Polar residues" evidence="2">
    <location>
        <begin position="22"/>
        <end position="34"/>
    </location>
</feature>
<dbReference type="GO" id="GO:0000387">
    <property type="term" value="P:spliceosomal snRNP assembly"/>
    <property type="evidence" value="ECO:0007669"/>
    <property type="project" value="InterPro"/>
</dbReference>
<dbReference type="PANTHER" id="PTHR12794:SF0">
    <property type="entry name" value="GEM-ASSOCIATED PROTEIN 2"/>
    <property type="match status" value="1"/>
</dbReference>
<name>A0A830D2R4_9LAMI</name>
<feature type="region of interest" description="Disordered" evidence="2">
    <location>
        <begin position="138"/>
        <end position="159"/>
    </location>
</feature>